<dbReference type="AlphaFoldDB" id="A0A2J6QBE5"/>
<evidence type="ECO:0000313" key="3">
    <source>
        <dbReference type="Proteomes" id="UP000235672"/>
    </source>
</evidence>
<dbReference type="EMBL" id="KZ613474">
    <property type="protein sequence ID" value="PMD23575.1"/>
    <property type="molecule type" value="Genomic_DNA"/>
</dbReference>
<evidence type="ECO:0000313" key="2">
    <source>
        <dbReference type="EMBL" id="PMD23575.1"/>
    </source>
</evidence>
<gene>
    <name evidence="2" type="ORF">NA56DRAFT_716009</name>
</gene>
<keyword evidence="3" id="KW-1185">Reference proteome</keyword>
<organism evidence="2 3">
    <name type="scientific">Hyaloscypha hepaticicola</name>
    <dbReference type="NCBI Taxonomy" id="2082293"/>
    <lineage>
        <taxon>Eukaryota</taxon>
        <taxon>Fungi</taxon>
        <taxon>Dikarya</taxon>
        <taxon>Ascomycota</taxon>
        <taxon>Pezizomycotina</taxon>
        <taxon>Leotiomycetes</taxon>
        <taxon>Helotiales</taxon>
        <taxon>Hyaloscyphaceae</taxon>
        <taxon>Hyaloscypha</taxon>
    </lineage>
</organism>
<accession>A0A2J6QBE5</accession>
<feature type="compositionally biased region" description="Polar residues" evidence="1">
    <location>
        <begin position="23"/>
        <end position="52"/>
    </location>
</feature>
<reference evidence="2 3" key="1">
    <citation type="submission" date="2016-05" db="EMBL/GenBank/DDBJ databases">
        <title>A degradative enzymes factory behind the ericoid mycorrhizal symbiosis.</title>
        <authorList>
            <consortium name="DOE Joint Genome Institute"/>
            <person name="Martino E."/>
            <person name="Morin E."/>
            <person name="Grelet G."/>
            <person name="Kuo A."/>
            <person name="Kohler A."/>
            <person name="Daghino S."/>
            <person name="Barry K."/>
            <person name="Choi C."/>
            <person name="Cichocki N."/>
            <person name="Clum A."/>
            <person name="Copeland A."/>
            <person name="Hainaut M."/>
            <person name="Haridas S."/>
            <person name="Labutti K."/>
            <person name="Lindquist E."/>
            <person name="Lipzen A."/>
            <person name="Khouja H.-R."/>
            <person name="Murat C."/>
            <person name="Ohm R."/>
            <person name="Olson A."/>
            <person name="Spatafora J."/>
            <person name="Veneault-Fourrey C."/>
            <person name="Henrissat B."/>
            <person name="Grigoriev I."/>
            <person name="Martin F."/>
            <person name="Perotto S."/>
        </authorList>
    </citation>
    <scope>NUCLEOTIDE SEQUENCE [LARGE SCALE GENOMIC DNA]</scope>
    <source>
        <strain evidence="2 3">UAMH 7357</strain>
    </source>
</reference>
<evidence type="ECO:0000256" key="1">
    <source>
        <dbReference type="SAM" id="MobiDB-lite"/>
    </source>
</evidence>
<dbReference type="Proteomes" id="UP000235672">
    <property type="component" value="Unassembled WGS sequence"/>
</dbReference>
<name>A0A2J6QBE5_9HELO</name>
<proteinExistence type="predicted"/>
<feature type="compositionally biased region" description="Basic and acidic residues" evidence="1">
    <location>
        <begin position="133"/>
        <end position="142"/>
    </location>
</feature>
<sequence>MLGQWEQEEKHGCRLKIPGFLSTPKSSNTSRAASILKSTNKPKPKSTDTQPTLRRPQRPISITTQIATPSQAAFNLTSSVSASDALPIVELADEEPTTLKKWSMKSMTESPPWDRSTKRKVCRNTPTALSRSYRSEHWKTKESLSSQRGFPVVR</sequence>
<feature type="region of interest" description="Disordered" evidence="1">
    <location>
        <begin position="1"/>
        <end position="59"/>
    </location>
</feature>
<feature type="region of interest" description="Disordered" evidence="1">
    <location>
        <begin position="100"/>
        <end position="154"/>
    </location>
</feature>
<protein>
    <submittedName>
        <fullName evidence="2">Uncharacterized protein</fullName>
    </submittedName>
</protein>